<comment type="subcellular location">
    <subcellularLocation>
        <location evidence="1">Cell envelope</location>
    </subcellularLocation>
</comment>
<dbReference type="Proteomes" id="UP001652432">
    <property type="component" value="Unassembled WGS sequence"/>
</dbReference>
<accession>A0ABT2T5N1</accession>
<reference evidence="4 5" key="1">
    <citation type="journal article" date="2021" name="ISME Commun">
        <title>Automated analysis of genomic sequences facilitates high-throughput and comprehensive description of bacteria.</title>
        <authorList>
            <person name="Hitch T.C.A."/>
        </authorList>
    </citation>
    <scope>NUCLEOTIDE SEQUENCE [LARGE SCALE GENOMIC DNA]</scope>
    <source>
        <strain evidence="4 5">Sanger_18</strain>
    </source>
</reference>
<dbReference type="PANTHER" id="PTHR30036:SF7">
    <property type="entry name" value="ABC TRANSPORTER PERIPLASMIC-BINDING PROTEIN YPHF"/>
    <property type="match status" value="1"/>
</dbReference>
<dbReference type="Gene3D" id="3.40.50.2300">
    <property type="match status" value="2"/>
</dbReference>
<dbReference type="InterPro" id="IPR025997">
    <property type="entry name" value="SBP_2_dom"/>
</dbReference>
<evidence type="ECO:0000256" key="2">
    <source>
        <dbReference type="ARBA" id="ARBA00007639"/>
    </source>
</evidence>
<feature type="domain" description="Periplasmic binding protein" evidence="3">
    <location>
        <begin position="36"/>
        <end position="284"/>
    </location>
</feature>
<dbReference type="SUPFAM" id="SSF53822">
    <property type="entry name" value="Periplasmic binding protein-like I"/>
    <property type="match status" value="1"/>
</dbReference>
<dbReference type="PANTHER" id="PTHR30036">
    <property type="entry name" value="D-XYLOSE-BINDING PERIPLASMIC PROTEIN"/>
    <property type="match status" value="1"/>
</dbReference>
<keyword evidence="5" id="KW-1185">Reference proteome</keyword>
<dbReference type="Pfam" id="PF13407">
    <property type="entry name" value="Peripla_BP_4"/>
    <property type="match status" value="1"/>
</dbReference>
<dbReference type="InterPro" id="IPR050555">
    <property type="entry name" value="Bact_Solute-Bind_Prot2"/>
</dbReference>
<dbReference type="EMBL" id="JAOQKJ010000008">
    <property type="protein sequence ID" value="MCU6745059.1"/>
    <property type="molecule type" value="Genomic_DNA"/>
</dbReference>
<comment type="caution">
    <text evidence="4">The sequence shown here is derived from an EMBL/GenBank/DDBJ whole genome shotgun (WGS) entry which is preliminary data.</text>
</comment>
<gene>
    <name evidence="4" type="ORF">OCV77_11255</name>
</gene>
<evidence type="ECO:0000313" key="5">
    <source>
        <dbReference type="Proteomes" id="UP001652432"/>
    </source>
</evidence>
<evidence type="ECO:0000256" key="1">
    <source>
        <dbReference type="ARBA" id="ARBA00004196"/>
    </source>
</evidence>
<sequence>MKRTKMTFLLSEICLLIMLLLCMHLIFSDEKPQKRVAVIVEKSGDEKWDSFINGLKQAAEIRNIHLIICNTDEIEDAQEEKSLICEQLDNQVDAFIIQAAPGKDTGGMLREIRSQKPVLLVANDVLKEQENGNNPPQYQELPVVMPDNYSMGYALGEDLRSRNDIRGKKIGIVSGFEETECSREREEGVLEALSDSGCEIQFHIYTTYDMAVTEKLRQERTVDYLIVLETGALEQIAGMYAQESEDRPGIYGIGNSIRCVYYLDEAVVEGLVAADGYDMGYQSVLEISGALGNQLYAMKNRETDYRLLHKEDIFREEVQQFLHTYD</sequence>
<protein>
    <submittedName>
        <fullName evidence="4">Substrate-binding domain-containing protein</fullName>
    </submittedName>
</protein>
<dbReference type="RefSeq" id="WP_262575168.1">
    <property type="nucleotide sequence ID" value="NZ_JAOQKJ010000008.1"/>
</dbReference>
<comment type="similarity">
    <text evidence="2">Belongs to the bacterial solute-binding protein 2 family.</text>
</comment>
<organism evidence="4 5">
    <name type="scientific">Suilimivivens aceti</name>
    <dbReference type="NCBI Taxonomy" id="2981774"/>
    <lineage>
        <taxon>Bacteria</taxon>
        <taxon>Bacillati</taxon>
        <taxon>Bacillota</taxon>
        <taxon>Clostridia</taxon>
        <taxon>Lachnospirales</taxon>
        <taxon>Lachnospiraceae</taxon>
        <taxon>Suilimivivens</taxon>
    </lineage>
</organism>
<evidence type="ECO:0000313" key="4">
    <source>
        <dbReference type="EMBL" id="MCU6745059.1"/>
    </source>
</evidence>
<name>A0ABT2T5N1_9FIRM</name>
<proteinExistence type="inferred from homology"/>
<evidence type="ECO:0000259" key="3">
    <source>
        <dbReference type="Pfam" id="PF13407"/>
    </source>
</evidence>
<dbReference type="InterPro" id="IPR028082">
    <property type="entry name" value="Peripla_BP_I"/>
</dbReference>